<dbReference type="EMBL" id="JAJNNZ010000026">
    <property type="protein sequence ID" value="MCJ2378871.1"/>
    <property type="molecule type" value="Genomic_DNA"/>
</dbReference>
<gene>
    <name evidence="3" type="ORF">LNL84_18900</name>
</gene>
<keyword evidence="4" id="KW-1185">Reference proteome</keyword>
<name>A0A9X1WEJ0_9VIBR</name>
<proteinExistence type="inferred from homology"/>
<protein>
    <submittedName>
        <fullName evidence="3">ComF family protein</fullName>
    </submittedName>
</protein>
<dbReference type="SUPFAM" id="SSF53271">
    <property type="entry name" value="PRTase-like"/>
    <property type="match status" value="1"/>
</dbReference>
<dbReference type="PANTHER" id="PTHR47505">
    <property type="entry name" value="DNA UTILIZATION PROTEIN YHGH"/>
    <property type="match status" value="1"/>
</dbReference>
<dbReference type="CDD" id="cd06223">
    <property type="entry name" value="PRTases_typeI"/>
    <property type="match status" value="1"/>
</dbReference>
<dbReference type="Gene3D" id="3.40.50.2020">
    <property type="match status" value="1"/>
</dbReference>
<accession>A0A9X1WEJ0</accession>
<dbReference type="InterPro" id="IPR051910">
    <property type="entry name" value="ComF/GntX_DNA_util-trans"/>
</dbReference>
<comment type="similarity">
    <text evidence="1">Belongs to the ComF/GntX family.</text>
</comment>
<dbReference type="PANTHER" id="PTHR47505:SF1">
    <property type="entry name" value="DNA UTILIZATION PROTEIN YHGH"/>
    <property type="match status" value="1"/>
</dbReference>
<dbReference type="InterPro" id="IPR029057">
    <property type="entry name" value="PRTase-like"/>
</dbReference>
<reference evidence="3" key="1">
    <citation type="submission" date="2021-11" db="EMBL/GenBank/DDBJ databases">
        <title>Vibrio ZSDE26 sp. nov. and Vibrio ZSDZ34 sp. nov., isolated from coastal seawater in Qingdao.</title>
        <authorList>
            <person name="Zhang P."/>
        </authorList>
    </citation>
    <scope>NUCLEOTIDE SEQUENCE</scope>
    <source>
        <strain evidence="3">ZSDZ34</strain>
    </source>
</reference>
<comment type="caution">
    <text evidence="3">The sequence shown here is derived from an EMBL/GenBank/DDBJ whole genome shotgun (WGS) entry which is preliminary data.</text>
</comment>
<dbReference type="InterPro" id="IPR000836">
    <property type="entry name" value="PRTase_dom"/>
</dbReference>
<organism evidence="3 4">
    <name type="scientific">Vibrio gelatinilyticus</name>
    <dbReference type="NCBI Taxonomy" id="2893468"/>
    <lineage>
        <taxon>Bacteria</taxon>
        <taxon>Pseudomonadati</taxon>
        <taxon>Pseudomonadota</taxon>
        <taxon>Gammaproteobacteria</taxon>
        <taxon>Vibrionales</taxon>
        <taxon>Vibrionaceae</taxon>
        <taxon>Vibrio</taxon>
    </lineage>
</organism>
<sequence length="171" mass="19992">MQTPPPWQHLYCLGDYDFPLSKYLHQIKYQRQFWLIAPLAARLANIISTPAPQFVYVPSRWRRQIMRGFNQSEILAYELARYFTNSHLLHDAFRLKHGIATQQSLTRTQRIRNLKQAFTLNKKPLSSHVAIIDDVVTTGSTVRHLSELLLEHGVKKIDIYCLCRTPDYSKP</sequence>
<evidence type="ECO:0000256" key="1">
    <source>
        <dbReference type="ARBA" id="ARBA00008007"/>
    </source>
</evidence>
<feature type="domain" description="Phosphoribosyltransferase" evidence="2">
    <location>
        <begin position="75"/>
        <end position="169"/>
    </location>
</feature>
<dbReference type="Pfam" id="PF00156">
    <property type="entry name" value="Pribosyltran"/>
    <property type="match status" value="1"/>
</dbReference>
<dbReference type="AlphaFoldDB" id="A0A9X1WEJ0"/>
<evidence type="ECO:0000313" key="4">
    <source>
        <dbReference type="Proteomes" id="UP001139488"/>
    </source>
</evidence>
<dbReference type="RefSeq" id="WP_244359345.1">
    <property type="nucleotide sequence ID" value="NZ_JAJNNZ010000026.1"/>
</dbReference>
<evidence type="ECO:0000313" key="3">
    <source>
        <dbReference type="EMBL" id="MCJ2378871.1"/>
    </source>
</evidence>
<dbReference type="Proteomes" id="UP001139488">
    <property type="component" value="Unassembled WGS sequence"/>
</dbReference>
<evidence type="ECO:0000259" key="2">
    <source>
        <dbReference type="Pfam" id="PF00156"/>
    </source>
</evidence>